<keyword evidence="1" id="KW-0812">Transmembrane</keyword>
<dbReference type="RefSeq" id="WP_091349977.1">
    <property type="nucleotide sequence ID" value="NZ_FOIF01000014.1"/>
</dbReference>
<organism evidence="2 3">
    <name type="scientific">Anaerobranca gottschalkii DSM 13577</name>
    <dbReference type="NCBI Taxonomy" id="1120990"/>
    <lineage>
        <taxon>Bacteria</taxon>
        <taxon>Bacillati</taxon>
        <taxon>Bacillota</taxon>
        <taxon>Clostridia</taxon>
        <taxon>Eubacteriales</taxon>
        <taxon>Proteinivoracaceae</taxon>
        <taxon>Anaerobranca</taxon>
    </lineage>
</organism>
<keyword evidence="1" id="KW-1133">Transmembrane helix</keyword>
<dbReference type="STRING" id="1120990.SAMN03080614_101422"/>
<dbReference type="EMBL" id="FOIF01000014">
    <property type="protein sequence ID" value="SES86237.1"/>
    <property type="molecule type" value="Genomic_DNA"/>
</dbReference>
<keyword evidence="1" id="KW-0472">Membrane</keyword>
<dbReference type="OrthoDB" id="1817080at2"/>
<evidence type="ECO:0000313" key="2">
    <source>
        <dbReference type="EMBL" id="SES86237.1"/>
    </source>
</evidence>
<name>A0A1H9ZZ99_9FIRM</name>
<evidence type="ECO:0000313" key="3">
    <source>
        <dbReference type="Proteomes" id="UP000243819"/>
    </source>
</evidence>
<dbReference type="Proteomes" id="UP000243819">
    <property type="component" value="Unassembled WGS sequence"/>
</dbReference>
<accession>A0A1H9ZZ99</accession>
<gene>
    <name evidence="2" type="ORF">SAMN03080614_101422</name>
</gene>
<protein>
    <recommendedName>
        <fullName evidence="4">HlyD family secretion protein</fullName>
    </recommendedName>
</protein>
<keyword evidence="3" id="KW-1185">Reference proteome</keyword>
<feature type="transmembrane region" description="Helical" evidence="1">
    <location>
        <begin position="6"/>
        <end position="25"/>
    </location>
</feature>
<evidence type="ECO:0008006" key="4">
    <source>
        <dbReference type="Google" id="ProtNLM"/>
    </source>
</evidence>
<dbReference type="AlphaFoldDB" id="A0A1H9ZZ99"/>
<reference evidence="3" key="1">
    <citation type="submission" date="2016-10" db="EMBL/GenBank/DDBJ databases">
        <authorList>
            <person name="Varghese N."/>
            <person name="Submissions S."/>
        </authorList>
    </citation>
    <scope>NUCLEOTIDE SEQUENCE [LARGE SCALE GENOMIC DNA]</scope>
    <source>
        <strain evidence="3">DSM 13577</strain>
    </source>
</reference>
<evidence type="ECO:0000256" key="1">
    <source>
        <dbReference type="SAM" id="Phobius"/>
    </source>
</evidence>
<proteinExistence type="predicted"/>
<sequence>MKKVAIIIGIMAVIMPVILITYITYLEMENYKTNVDFNITEKSYGSPSLIFRKDLEETVVIRGIITSNTFKFVEWNNNTRVRLLVSVGQEVKKGDILLTFSNGNVTSPVNGLIEEINVFDNYIKIKSFEELILEGFLPQRDVKKLEEGKEYQVDSKKLKLQFISNMIAENGVDRQVSFKIEGENLLYGQRVEIEIPTGTVYNNVLVISRKCVYQKEKGGPYFIRRVEGNGTVIGEVEVKIGIGNKDYISITGVEEGWFADPGYAEIMNVNMENQR</sequence>